<reference evidence="1 2" key="1">
    <citation type="journal article" date="2019" name="Commun. Biol.">
        <title>The bagworm genome reveals a unique fibroin gene that provides high tensile strength.</title>
        <authorList>
            <person name="Kono N."/>
            <person name="Nakamura H."/>
            <person name="Ohtoshi R."/>
            <person name="Tomita M."/>
            <person name="Numata K."/>
            <person name="Arakawa K."/>
        </authorList>
    </citation>
    <scope>NUCLEOTIDE SEQUENCE [LARGE SCALE GENOMIC DNA]</scope>
</reference>
<name>A0A4C1VGM5_EUMVA</name>
<accession>A0A4C1VGM5</accession>
<protein>
    <submittedName>
        <fullName evidence="1">Uncharacterized protein</fullName>
    </submittedName>
</protein>
<organism evidence="1 2">
    <name type="scientific">Eumeta variegata</name>
    <name type="common">Bagworm moth</name>
    <name type="synonym">Eumeta japonica</name>
    <dbReference type="NCBI Taxonomy" id="151549"/>
    <lineage>
        <taxon>Eukaryota</taxon>
        <taxon>Metazoa</taxon>
        <taxon>Ecdysozoa</taxon>
        <taxon>Arthropoda</taxon>
        <taxon>Hexapoda</taxon>
        <taxon>Insecta</taxon>
        <taxon>Pterygota</taxon>
        <taxon>Neoptera</taxon>
        <taxon>Endopterygota</taxon>
        <taxon>Lepidoptera</taxon>
        <taxon>Glossata</taxon>
        <taxon>Ditrysia</taxon>
        <taxon>Tineoidea</taxon>
        <taxon>Psychidae</taxon>
        <taxon>Oiketicinae</taxon>
        <taxon>Eumeta</taxon>
    </lineage>
</organism>
<proteinExistence type="predicted"/>
<dbReference type="Proteomes" id="UP000299102">
    <property type="component" value="Unassembled WGS sequence"/>
</dbReference>
<sequence length="244" mass="27544">MKRKVYDALSLEEVEGKKCRIVRTKNKSCYSSGKKKTPFFLACSLLSSLGDPSFEGVTTPRTLSVDAMSVSFETGAVVDRLRDRPTESNHPSFTRNKYIPIQAKRKKPTVPIDLKTAPRRAQKGEVDPQAPVPIRRLRDHYANAFSEFKAHTSATLKVHKATCEGILRLYRDKSEAQLTTVLRSAKASIYDNDSQTILRRKMSIIYMITYSATNGLMALDKEQTDRTERPKYITSSYDPIVVTS</sequence>
<keyword evidence="2" id="KW-1185">Reference proteome</keyword>
<dbReference type="EMBL" id="BGZK01000337">
    <property type="protein sequence ID" value="GBP37729.1"/>
    <property type="molecule type" value="Genomic_DNA"/>
</dbReference>
<evidence type="ECO:0000313" key="1">
    <source>
        <dbReference type="EMBL" id="GBP37729.1"/>
    </source>
</evidence>
<evidence type="ECO:0000313" key="2">
    <source>
        <dbReference type="Proteomes" id="UP000299102"/>
    </source>
</evidence>
<dbReference type="AlphaFoldDB" id="A0A4C1VGM5"/>
<comment type="caution">
    <text evidence="1">The sequence shown here is derived from an EMBL/GenBank/DDBJ whole genome shotgun (WGS) entry which is preliminary data.</text>
</comment>
<gene>
    <name evidence="1" type="ORF">EVAR_23779_1</name>
</gene>